<sequence length="187" mass="20882">MILFKVLQESTNANKEMVSAEPEGGSYVFQGFIQGKDYGQFGLQRLVTVMIISVISVAGSFYQVAAESCLHYDPHLHHHRCHHHNQICLTLRENITLTDHETNGSTNSSSVAVAILVPFFALIFAGLGFYLYKQRKTDKTQYTGCSVHENNNGQATFENPMYNTNTKAAEGKVVRFDPNLNTICTMV</sequence>
<name>A0ABV0P7V9_9TELE</name>
<gene>
    <name evidence="2" type="ORF">GOODEAATRI_026056</name>
</gene>
<organism evidence="2 3">
    <name type="scientific">Goodea atripinnis</name>
    <dbReference type="NCBI Taxonomy" id="208336"/>
    <lineage>
        <taxon>Eukaryota</taxon>
        <taxon>Metazoa</taxon>
        <taxon>Chordata</taxon>
        <taxon>Craniata</taxon>
        <taxon>Vertebrata</taxon>
        <taxon>Euteleostomi</taxon>
        <taxon>Actinopterygii</taxon>
        <taxon>Neopterygii</taxon>
        <taxon>Teleostei</taxon>
        <taxon>Neoteleostei</taxon>
        <taxon>Acanthomorphata</taxon>
        <taxon>Ovalentaria</taxon>
        <taxon>Atherinomorphae</taxon>
        <taxon>Cyprinodontiformes</taxon>
        <taxon>Goodeidae</taxon>
        <taxon>Goodea</taxon>
    </lineage>
</organism>
<feature type="transmembrane region" description="Helical" evidence="1">
    <location>
        <begin position="111"/>
        <end position="132"/>
    </location>
</feature>
<keyword evidence="1" id="KW-0812">Transmembrane</keyword>
<dbReference type="EMBL" id="JAHRIO010063133">
    <property type="protein sequence ID" value="MEQ2179539.1"/>
    <property type="molecule type" value="Genomic_DNA"/>
</dbReference>
<comment type="caution">
    <text evidence="2">The sequence shown here is derived from an EMBL/GenBank/DDBJ whole genome shotgun (WGS) entry which is preliminary data.</text>
</comment>
<reference evidence="2 3" key="1">
    <citation type="submission" date="2021-06" db="EMBL/GenBank/DDBJ databases">
        <authorList>
            <person name="Palmer J.M."/>
        </authorList>
    </citation>
    <scope>NUCLEOTIDE SEQUENCE [LARGE SCALE GENOMIC DNA]</scope>
    <source>
        <strain evidence="2 3">GA_2019</strain>
        <tissue evidence="2">Muscle</tissue>
    </source>
</reference>
<keyword evidence="3" id="KW-1185">Reference proteome</keyword>
<keyword evidence="1" id="KW-1133">Transmembrane helix</keyword>
<protein>
    <recommendedName>
        <fullName evidence="4">CSMD3 protein</fullName>
    </recommendedName>
</protein>
<evidence type="ECO:0000256" key="1">
    <source>
        <dbReference type="SAM" id="Phobius"/>
    </source>
</evidence>
<accession>A0ABV0P7V9</accession>
<evidence type="ECO:0000313" key="2">
    <source>
        <dbReference type="EMBL" id="MEQ2179539.1"/>
    </source>
</evidence>
<evidence type="ECO:0000313" key="3">
    <source>
        <dbReference type="Proteomes" id="UP001476798"/>
    </source>
</evidence>
<evidence type="ECO:0008006" key="4">
    <source>
        <dbReference type="Google" id="ProtNLM"/>
    </source>
</evidence>
<keyword evidence="1" id="KW-0472">Membrane</keyword>
<dbReference type="Proteomes" id="UP001476798">
    <property type="component" value="Unassembled WGS sequence"/>
</dbReference>
<proteinExistence type="predicted"/>
<feature type="transmembrane region" description="Helical" evidence="1">
    <location>
        <begin position="46"/>
        <end position="65"/>
    </location>
</feature>